<keyword evidence="4" id="KW-0611">Plant defense</keyword>
<name>A0A4D6LQ13_VIGUN</name>
<dbReference type="Proteomes" id="UP000501690">
    <property type="component" value="Linkage Group LG4"/>
</dbReference>
<evidence type="ECO:0000259" key="7">
    <source>
        <dbReference type="Pfam" id="PF18052"/>
    </source>
</evidence>
<dbReference type="AlphaFoldDB" id="A0A4D6LQ13"/>
<dbReference type="PANTHER" id="PTHR36766:SF42">
    <property type="entry name" value="NB-ARC DOMAIN DISEASE RESISTANCE PROTEIN"/>
    <property type="match status" value="1"/>
</dbReference>
<dbReference type="GO" id="GO:0043531">
    <property type="term" value="F:ADP binding"/>
    <property type="evidence" value="ECO:0007669"/>
    <property type="project" value="InterPro"/>
</dbReference>
<feature type="domain" description="R13L1/DRL21-like LRR repeat region" evidence="8">
    <location>
        <begin position="548"/>
        <end position="670"/>
    </location>
</feature>
<dbReference type="GO" id="GO:0051707">
    <property type="term" value="P:response to other organism"/>
    <property type="evidence" value="ECO:0007669"/>
    <property type="project" value="UniProtKB-ARBA"/>
</dbReference>
<dbReference type="InterPro" id="IPR032675">
    <property type="entry name" value="LRR_dom_sf"/>
</dbReference>
<keyword evidence="3" id="KW-0547">Nucleotide-binding</keyword>
<evidence type="ECO:0000256" key="4">
    <source>
        <dbReference type="ARBA" id="ARBA00022821"/>
    </source>
</evidence>
<evidence type="ECO:0000259" key="6">
    <source>
        <dbReference type="Pfam" id="PF00931"/>
    </source>
</evidence>
<keyword evidence="10" id="KW-1185">Reference proteome</keyword>
<dbReference type="Gene3D" id="3.40.50.300">
    <property type="entry name" value="P-loop containing nucleotide triphosphate hydrolases"/>
    <property type="match status" value="1"/>
</dbReference>
<dbReference type="SUPFAM" id="SSF52058">
    <property type="entry name" value="L domain-like"/>
    <property type="match status" value="1"/>
</dbReference>
<dbReference type="GO" id="GO:0005524">
    <property type="term" value="F:ATP binding"/>
    <property type="evidence" value="ECO:0007669"/>
    <property type="project" value="UniProtKB-KW"/>
</dbReference>
<gene>
    <name evidence="9" type="ORF">DEO72_LG4g1540</name>
</gene>
<dbReference type="Pfam" id="PF00931">
    <property type="entry name" value="NB-ARC"/>
    <property type="match status" value="1"/>
</dbReference>
<dbReference type="Pfam" id="PF25019">
    <property type="entry name" value="LRR_R13L1-DRL21"/>
    <property type="match status" value="1"/>
</dbReference>
<dbReference type="InterPro" id="IPR056789">
    <property type="entry name" value="LRR_R13L1-DRL21"/>
</dbReference>
<dbReference type="InterPro" id="IPR027417">
    <property type="entry name" value="P-loop_NTPase"/>
</dbReference>
<feature type="domain" description="NB-ARC" evidence="6">
    <location>
        <begin position="196"/>
        <end position="348"/>
    </location>
</feature>
<evidence type="ECO:0000256" key="5">
    <source>
        <dbReference type="ARBA" id="ARBA00022840"/>
    </source>
</evidence>
<evidence type="ECO:0000313" key="9">
    <source>
        <dbReference type="EMBL" id="QCD90583.1"/>
    </source>
</evidence>
<keyword evidence="1" id="KW-0433">Leucine-rich repeat</keyword>
<dbReference type="Gene3D" id="3.80.10.10">
    <property type="entry name" value="Ribonuclease Inhibitor"/>
    <property type="match status" value="2"/>
</dbReference>
<keyword evidence="2" id="KW-0677">Repeat</keyword>
<feature type="domain" description="Disease resistance N-terminal" evidence="7">
    <location>
        <begin position="5"/>
        <end position="94"/>
    </location>
</feature>
<accession>A0A4D6LQ13</accession>
<dbReference type="Pfam" id="PF18052">
    <property type="entry name" value="Rx_N"/>
    <property type="match status" value="1"/>
</dbReference>
<dbReference type="PRINTS" id="PR00364">
    <property type="entry name" value="DISEASERSIST"/>
</dbReference>
<dbReference type="PANTHER" id="PTHR36766">
    <property type="entry name" value="PLANT BROAD-SPECTRUM MILDEW RESISTANCE PROTEIN RPW8"/>
    <property type="match status" value="1"/>
</dbReference>
<evidence type="ECO:0000259" key="8">
    <source>
        <dbReference type="Pfam" id="PF25019"/>
    </source>
</evidence>
<organism evidence="9 10">
    <name type="scientific">Vigna unguiculata</name>
    <name type="common">Cowpea</name>
    <dbReference type="NCBI Taxonomy" id="3917"/>
    <lineage>
        <taxon>Eukaryota</taxon>
        <taxon>Viridiplantae</taxon>
        <taxon>Streptophyta</taxon>
        <taxon>Embryophyta</taxon>
        <taxon>Tracheophyta</taxon>
        <taxon>Spermatophyta</taxon>
        <taxon>Magnoliopsida</taxon>
        <taxon>eudicotyledons</taxon>
        <taxon>Gunneridae</taxon>
        <taxon>Pentapetalae</taxon>
        <taxon>rosids</taxon>
        <taxon>fabids</taxon>
        <taxon>Fabales</taxon>
        <taxon>Fabaceae</taxon>
        <taxon>Papilionoideae</taxon>
        <taxon>50 kb inversion clade</taxon>
        <taxon>NPAAA clade</taxon>
        <taxon>indigoferoid/millettioid clade</taxon>
        <taxon>Phaseoleae</taxon>
        <taxon>Vigna</taxon>
    </lineage>
</organism>
<keyword evidence="5" id="KW-0067">ATP-binding</keyword>
<protein>
    <submittedName>
        <fullName evidence="9">Disease resistance protein RPM1</fullName>
    </submittedName>
</protein>
<evidence type="ECO:0000256" key="1">
    <source>
        <dbReference type="ARBA" id="ARBA00022614"/>
    </source>
</evidence>
<evidence type="ECO:0000256" key="3">
    <source>
        <dbReference type="ARBA" id="ARBA00022741"/>
    </source>
</evidence>
<reference evidence="9 10" key="1">
    <citation type="submission" date="2019-04" db="EMBL/GenBank/DDBJ databases">
        <title>An improved genome assembly and genetic linkage map for asparagus bean, Vigna unguiculata ssp. sesquipedialis.</title>
        <authorList>
            <person name="Xia Q."/>
            <person name="Zhang R."/>
            <person name="Dong Y."/>
        </authorList>
    </citation>
    <scope>NUCLEOTIDE SEQUENCE [LARGE SCALE GENOMIC DNA]</scope>
    <source>
        <tissue evidence="9">Leaf</tissue>
    </source>
</reference>
<evidence type="ECO:0000256" key="2">
    <source>
        <dbReference type="ARBA" id="ARBA00022737"/>
    </source>
</evidence>
<dbReference type="InterPro" id="IPR002182">
    <property type="entry name" value="NB-ARC"/>
</dbReference>
<evidence type="ECO:0000313" key="10">
    <source>
        <dbReference type="Proteomes" id="UP000501690"/>
    </source>
</evidence>
<dbReference type="InterPro" id="IPR041118">
    <property type="entry name" value="Rx_N"/>
</dbReference>
<sequence>MTEFVVESVLHNLNSLIQKQSKPFVSFNQDLRRLAVMFTTIKPLLEDAEEKQFSHTVISNWMQKINDAANMVDDIIDECDYEALRSEYRGVKGSLSDKVQCSCLSSFQPKHIVFGYKIAKKMKRISKKLVEILEEVEKFHLIGTDRIAIGGRRVEVIEGPRTTSFCEPRVYGRERHTNMYLIDLTSNHDEFMDVLSIYRIEGPKGFGKTTFAKLIFNHPMVVDHFELRIWVCRFIDFNFNFERIIEAILEAAIGCDCEDLDLDTVQKKLQNLLHGKRYLIVLDFDWHRNSLDVDWQRLKSVLACGKKGASILVTAPASATIAKLWDGYVQYKLSVLSDEDSWKLFKQQDIETDEFGNITSFRMHNRVMKLAKLVAQDVNYLIDGNIFIHWSKRTHHLSDYRRRIGLNSIDLQQIKSLRTYLIPNQYSDQISPNVLKCHSLRVLELRLRGELSPSIGDLKHLRYLNLSKSDFKTLPEFLCKLWNLQILKLDYCKYLKKLPDGLIDLRCLEKLSFKGSPKLSSLPPQMGELTSLRSLTSYFVGNERGFLLGELGGMKLKGDLEMKHLERVKSVEDAMEANMSRKRLKELRLSWDRNEETKLGEDVEEILEVLRPDNQQLVSLTVTGYPGGRFPRWMFSGSLKKLEIERCRELKGLQEGLESMTALQSLRLYDLPNLESLPDCFQQLSSLRRLAIGFCCKLMSLPNSLRDKRLERLDIYACPALEDLLCDCSTSLSVCQLRVDGRLILNKVKEGLYPCQI</sequence>
<dbReference type="SUPFAM" id="SSF52540">
    <property type="entry name" value="P-loop containing nucleoside triphosphate hydrolases"/>
    <property type="match status" value="1"/>
</dbReference>
<dbReference type="EMBL" id="CP039348">
    <property type="protein sequence ID" value="QCD90583.1"/>
    <property type="molecule type" value="Genomic_DNA"/>
</dbReference>
<dbReference type="Gene3D" id="1.20.5.4130">
    <property type="match status" value="1"/>
</dbReference>
<proteinExistence type="predicted"/>
<dbReference type="GO" id="GO:0006952">
    <property type="term" value="P:defense response"/>
    <property type="evidence" value="ECO:0007669"/>
    <property type="project" value="UniProtKB-KW"/>
</dbReference>